<name>W2SJP9_NECAM</name>
<dbReference type="Proteomes" id="UP000053676">
    <property type="component" value="Unassembled WGS sequence"/>
</dbReference>
<keyword evidence="3" id="KW-1185">Reference proteome</keyword>
<proteinExistence type="predicted"/>
<evidence type="ECO:0000313" key="2">
    <source>
        <dbReference type="EMBL" id="ETN69820.1"/>
    </source>
</evidence>
<dbReference type="EMBL" id="KI669047">
    <property type="protein sequence ID" value="ETN69820.1"/>
    <property type="molecule type" value="Genomic_DNA"/>
</dbReference>
<feature type="region of interest" description="Disordered" evidence="1">
    <location>
        <begin position="1"/>
        <end position="34"/>
    </location>
</feature>
<reference evidence="2" key="1">
    <citation type="submission" date="2013-04" db="EMBL/GenBank/DDBJ databases">
        <title>Draft genome of the hookworm Necator americanus.</title>
        <authorList>
            <person name="Mitreva M."/>
        </authorList>
    </citation>
    <scope>NUCLEOTIDE SEQUENCE</scope>
</reference>
<dbReference type="AlphaFoldDB" id="W2SJP9"/>
<accession>W2SJP9</accession>
<evidence type="ECO:0000313" key="3">
    <source>
        <dbReference type="Proteomes" id="UP000053676"/>
    </source>
</evidence>
<dbReference type="KEGG" id="nai:NECAME_15080"/>
<organism evidence="2 3">
    <name type="scientific">Necator americanus</name>
    <name type="common">Human hookworm</name>
    <dbReference type="NCBI Taxonomy" id="51031"/>
    <lineage>
        <taxon>Eukaryota</taxon>
        <taxon>Metazoa</taxon>
        <taxon>Ecdysozoa</taxon>
        <taxon>Nematoda</taxon>
        <taxon>Chromadorea</taxon>
        <taxon>Rhabditida</taxon>
        <taxon>Rhabditina</taxon>
        <taxon>Rhabditomorpha</taxon>
        <taxon>Strongyloidea</taxon>
        <taxon>Ancylostomatidae</taxon>
        <taxon>Bunostominae</taxon>
        <taxon>Necator</taxon>
    </lineage>
</organism>
<feature type="compositionally biased region" description="Basic and acidic residues" evidence="1">
    <location>
        <begin position="1"/>
        <end position="19"/>
    </location>
</feature>
<gene>
    <name evidence="2" type="ORF">NECAME_15080</name>
</gene>
<evidence type="ECO:0000256" key="1">
    <source>
        <dbReference type="SAM" id="MobiDB-lite"/>
    </source>
</evidence>
<protein>
    <submittedName>
        <fullName evidence="2">Uncharacterized protein</fullName>
    </submittedName>
</protein>
<sequence length="77" mass="9314">MQRAREKDRQMNETFREEVEGSVGSAQEDFKPYGSSSQRRIFYQLRYVRLIIVYKRVEHAHTKDRFGHQNAHENRKS</sequence>